<reference evidence="1" key="1">
    <citation type="journal article" date="2014" name="Nat. Commun.">
        <title>Multiple recent horizontal transfers of a large genomic region in cheese making fungi.</title>
        <authorList>
            <person name="Cheeseman K."/>
            <person name="Ropars J."/>
            <person name="Renault P."/>
            <person name="Dupont J."/>
            <person name="Gouzy J."/>
            <person name="Branca A."/>
            <person name="Abraham A.L."/>
            <person name="Ceppi M."/>
            <person name="Conseiller E."/>
            <person name="Debuchy R."/>
            <person name="Malagnac F."/>
            <person name="Goarin A."/>
            <person name="Silar P."/>
            <person name="Lacoste S."/>
            <person name="Sallet E."/>
            <person name="Bensimon A."/>
            <person name="Giraud T."/>
            <person name="Brygoo Y."/>
        </authorList>
    </citation>
    <scope>NUCLEOTIDE SEQUENCE [LARGE SCALE GENOMIC DNA]</scope>
    <source>
        <strain evidence="1">FM164</strain>
    </source>
</reference>
<dbReference type="STRING" id="1365484.W6QLN3"/>
<evidence type="ECO:0000313" key="2">
    <source>
        <dbReference type="Proteomes" id="UP000030686"/>
    </source>
</evidence>
<evidence type="ECO:0000313" key="1">
    <source>
        <dbReference type="EMBL" id="CDM37340.1"/>
    </source>
</evidence>
<sequence length="63" mass="6830">MRLDSKWAALLPVIQDICNISGIPGLSLGIVENNKTVYPPSLHNFRARVPHQKPDGCSSSLSS</sequence>
<accession>W6QLN3</accession>
<name>W6QLN3_PENRF</name>
<dbReference type="EMBL" id="HG792020">
    <property type="protein sequence ID" value="CDM37340.1"/>
    <property type="molecule type" value="Genomic_DNA"/>
</dbReference>
<keyword evidence="2" id="KW-1185">Reference proteome</keyword>
<dbReference type="AlphaFoldDB" id="W6QLN3"/>
<organism evidence="1 2">
    <name type="scientific">Penicillium roqueforti (strain FM164)</name>
    <dbReference type="NCBI Taxonomy" id="1365484"/>
    <lineage>
        <taxon>Eukaryota</taxon>
        <taxon>Fungi</taxon>
        <taxon>Dikarya</taxon>
        <taxon>Ascomycota</taxon>
        <taxon>Pezizomycotina</taxon>
        <taxon>Eurotiomycetes</taxon>
        <taxon>Eurotiomycetidae</taxon>
        <taxon>Eurotiales</taxon>
        <taxon>Aspergillaceae</taxon>
        <taxon>Penicillium</taxon>
    </lineage>
</organism>
<dbReference type="Proteomes" id="UP000030686">
    <property type="component" value="Unassembled WGS sequence"/>
</dbReference>
<gene>
    <name evidence="1" type="ORF">PROQFM164_S06g000301</name>
</gene>
<dbReference type="OrthoDB" id="5946976at2759"/>
<proteinExistence type="predicted"/>
<protein>
    <submittedName>
        <fullName evidence="1">Uncharacterized protein</fullName>
    </submittedName>
</protein>